<evidence type="ECO:0000313" key="1">
    <source>
        <dbReference type="EMBL" id="ADC46974.1"/>
    </source>
</evidence>
<accession>D3E363</accession>
<sequence>MSNSNTDSSDNASDDASGSEIVSGINEELESNNLLTEDLSVDDVILQTSFYTSYAVKSAKSPTVLTFKNSTVVKGDKLYIYLKDSSNHGISGEKVIFKFSNSSYTRTTDSNGMAALDIKLNPNKYAFSAIYDGSDNYSASRKDFTLTVAKVNTKLTSSSSVVRGRNLYTYLKDKNNNALSNKKISITISGKTYTVTTDKNGRASLKLSLKTGTYSTKINFAGDKTYNSQSLSKKIKIYTLKTVMTIPSTSVVRGQYIYAYLKDSDGNALSGQKVVMKFDKIYFNLKTDKNGRVALKINTRLGKIPVKASFAGSTSYSASSKSVTITSYVEKTKITVENSTVKRGKYFYAYLKDSKDKGISNQKVKITLANINYTKTTDSNGKVALKIEENPGNYTIKLNFAKTNSYYASSKSLKINVLNNATAKIIAKDQTVLGEYSVRLTDMNSNPLANQTVEITAATVNRSVGSGLPITKKTVVINSDNIYNKATDSQFIKSIGEVLKSKGYKVIINSNIGPNAHCTDAMGAYSDVCIFCIFGGVDSGMFVDMAASWYQNLLKKYDNEVVLGFTHTQRNLATDTWLERAHDDDYSPKNFTGLSYPGTYLNDYDMDYVYGRTATEMANNFIKYAVNGLSIGLNNTVPCNVMEYNVTTGDNGYATITDLLPGDYAVISSYINKTAGYVADTVISIIEVK</sequence>
<proteinExistence type="predicted"/>
<dbReference type="EMBL" id="CP001719">
    <property type="protein sequence ID" value="ADC46974.1"/>
    <property type="molecule type" value="Genomic_DNA"/>
</dbReference>
<protein>
    <submittedName>
        <fullName evidence="1">Adhesin-like protein</fullName>
    </submittedName>
</protein>
<dbReference type="OrthoDB" id="71598at2157"/>
<name>D3E363_METRM</name>
<dbReference type="Gene3D" id="2.60.40.10">
    <property type="entry name" value="Immunoglobulins"/>
    <property type="match status" value="2"/>
</dbReference>
<dbReference type="InterPro" id="IPR013783">
    <property type="entry name" value="Ig-like_fold"/>
</dbReference>
<dbReference type="Proteomes" id="UP000008680">
    <property type="component" value="Chromosome"/>
</dbReference>
<dbReference type="eggNOG" id="arCOG02486">
    <property type="taxonomic scope" value="Archaea"/>
</dbReference>
<gene>
    <name evidence="1" type="ordered locus">mru_1124</name>
</gene>
<organism evidence="1 2">
    <name type="scientific">Methanobrevibacter ruminantium (strain ATCC 35063 / DSM 1093 / JCM 13430 / OCM 146 / M1)</name>
    <name type="common">Methanobacterium ruminantium</name>
    <dbReference type="NCBI Taxonomy" id="634498"/>
    <lineage>
        <taxon>Archaea</taxon>
        <taxon>Methanobacteriati</taxon>
        <taxon>Methanobacteriota</taxon>
        <taxon>Methanomada group</taxon>
        <taxon>Methanobacteria</taxon>
        <taxon>Methanobacteriales</taxon>
        <taxon>Methanobacteriaceae</taxon>
        <taxon>Methanobrevibacter</taxon>
    </lineage>
</organism>
<evidence type="ECO:0000313" key="2">
    <source>
        <dbReference type="Proteomes" id="UP000008680"/>
    </source>
</evidence>
<keyword evidence="2" id="KW-1185">Reference proteome</keyword>
<reference evidence="1 2" key="1">
    <citation type="journal article" date="2010" name="PLoS ONE">
        <title>The genome sequence of the rumen methanogen Methanobrevibacter ruminantium reveals new possibilities for controlling ruminant methane emissions.</title>
        <authorList>
            <person name="Leahy S.C."/>
            <person name="Kelly W.J."/>
            <person name="Altermann E."/>
            <person name="Ronimus R.S."/>
            <person name="Yeoman C.J."/>
            <person name="Pacheco D.M."/>
            <person name="Li D."/>
            <person name="Kong Z."/>
            <person name="McTavish S."/>
            <person name="Sang C."/>
            <person name="Lambie S.C."/>
            <person name="Janssen P.H."/>
            <person name="Dey D."/>
            <person name="Attwood G.T."/>
        </authorList>
    </citation>
    <scope>NUCLEOTIDE SEQUENCE [LARGE SCALE GENOMIC DNA]</scope>
    <source>
        <strain evidence="2">ATCC 35063 / DSM 1093 / JCM 13430 / OCM 146 / M1</strain>
    </source>
</reference>
<dbReference type="GeneID" id="8770775"/>
<dbReference type="KEGG" id="mru:mru_1124"/>
<dbReference type="PATRIC" id="fig|634498.28.peg.1125"/>
<dbReference type="HOGENOM" id="CLU_399370_0_0_2"/>
<dbReference type="RefSeq" id="WP_012955924.1">
    <property type="nucleotide sequence ID" value="NC_013790.1"/>
</dbReference>
<dbReference type="AlphaFoldDB" id="D3E363"/>